<gene>
    <name evidence="2" type="ORF">GKO46_10195</name>
</gene>
<evidence type="ECO:0000313" key="3">
    <source>
        <dbReference type="Proteomes" id="UP001321249"/>
    </source>
</evidence>
<dbReference type="AlphaFoldDB" id="A0ABD4XTH2"/>
<name>A0ABD4XTH2_9CHLR</name>
<comment type="caution">
    <text evidence="2">The sequence shown here is derived from an EMBL/GenBank/DDBJ whole genome shotgun (WGS) entry which is preliminary data.</text>
</comment>
<proteinExistence type="predicted"/>
<keyword evidence="1" id="KW-0732">Signal</keyword>
<dbReference type="EMBL" id="WMBE01000003">
    <property type="protein sequence ID" value="MDG0867436.1"/>
    <property type="molecule type" value="Genomic_DNA"/>
</dbReference>
<sequence length="209" mass="21813">MNDMRKIFAVVLALALVSVITVSGTATASAKGKNKQPIEFNATLAVQEITGLSSNGNSDWSTIELETLAGIGLVNVVEGPAEISNLYLTAAQSSREQFTSNPLLTPWDTSVKKGKSKGTFHLSVPVIVNHPVYGPIPTAGGEVLVVGKYNLKVSSSDACQIEGKGKWKSKAKNSIIEGKGEITVCTNFVPAFGTFVSSVSVTGNAAVAD</sequence>
<evidence type="ECO:0000256" key="1">
    <source>
        <dbReference type="SAM" id="SignalP"/>
    </source>
</evidence>
<feature type="signal peptide" evidence="1">
    <location>
        <begin position="1"/>
        <end position="28"/>
    </location>
</feature>
<accession>A0ABD4XTH2</accession>
<dbReference type="Proteomes" id="UP001321249">
    <property type="component" value="Unassembled WGS sequence"/>
</dbReference>
<feature type="chain" id="PRO_5044817132" evidence="1">
    <location>
        <begin position="29"/>
        <end position="209"/>
    </location>
</feature>
<protein>
    <submittedName>
        <fullName evidence="2">Uncharacterized protein</fullName>
    </submittedName>
</protein>
<evidence type="ECO:0000313" key="2">
    <source>
        <dbReference type="EMBL" id="MDG0867436.1"/>
    </source>
</evidence>
<reference evidence="2 3" key="1">
    <citation type="submission" date="2019-11" db="EMBL/GenBank/DDBJ databases">
        <authorList>
            <person name="Cho J.-C."/>
        </authorList>
    </citation>
    <scope>NUCLEOTIDE SEQUENCE [LARGE SCALE GENOMIC DNA]</scope>
    <source>
        <strain evidence="2 3">JH702</strain>
    </source>
</reference>
<organism evidence="2 3">
    <name type="scientific">Candidatus Lucifugimonas marina</name>
    <dbReference type="NCBI Taxonomy" id="3038979"/>
    <lineage>
        <taxon>Bacteria</taxon>
        <taxon>Bacillati</taxon>
        <taxon>Chloroflexota</taxon>
        <taxon>Dehalococcoidia</taxon>
        <taxon>SAR202 cluster</taxon>
        <taxon>Candidatus Lucifugimonadales</taxon>
        <taxon>Candidatus Lucifugimonadaceae</taxon>
        <taxon>Candidatus Lucifugimonas</taxon>
    </lineage>
</organism>